<keyword evidence="8 12" id="KW-0256">Endoplasmic reticulum</keyword>
<keyword evidence="7 12" id="KW-0812">Transmembrane</keyword>
<protein>
    <recommendedName>
        <fullName evidence="4 12">GPI ethanolamine phosphate transferase 2</fullName>
    </recommendedName>
</protein>
<dbReference type="CDD" id="cd16024">
    <property type="entry name" value="GPI_EPT_2"/>
    <property type="match status" value="1"/>
</dbReference>
<feature type="transmembrane region" description="Helical" evidence="12">
    <location>
        <begin position="801"/>
        <end position="828"/>
    </location>
</feature>
<dbReference type="GO" id="GO:0051267">
    <property type="term" value="F:CP2 mannose-ethanolamine phosphotransferase activity"/>
    <property type="evidence" value="ECO:0007669"/>
    <property type="project" value="TreeGrafter"/>
</dbReference>
<dbReference type="PANTHER" id="PTHR23072">
    <property type="entry name" value="PHOSPHATIDYLINOSITOL GLYCAN-RELATED"/>
    <property type="match status" value="1"/>
</dbReference>
<comment type="similarity">
    <text evidence="3 12">Belongs to the PIGG/PIGN/PIGO family. PIGG subfamily.</text>
</comment>
<feature type="transmembrane region" description="Helical" evidence="12">
    <location>
        <begin position="762"/>
        <end position="789"/>
    </location>
</feature>
<reference evidence="14" key="2">
    <citation type="journal article" date="2023" name="IMA Fungus">
        <title>Comparative genomic study of the Penicillium genus elucidates a diverse pangenome and 15 lateral gene transfer events.</title>
        <authorList>
            <person name="Petersen C."/>
            <person name="Sorensen T."/>
            <person name="Nielsen M.R."/>
            <person name="Sondergaard T.E."/>
            <person name="Sorensen J.L."/>
            <person name="Fitzpatrick D.A."/>
            <person name="Frisvad J.C."/>
            <person name="Nielsen K.L."/>
        </authorList>
    </citation>
    <scope>NUCLEOTIDE SEQUENCE</scope>
    <source>
        <strain evidence="14">IBT 30069</strain>
    </source>
</reference>
<dbReference type="OrthoDB" id="272139at2759"/>
<evidence type="ECO:0000256" key="1">
    <source>
        <dbReference type="ARBA" id="ARBA00004477"/>
    </source>
</evidence>
<keyword evidence="15" id="KW-1185">Reference proteome</keyword>
<evidence type="ECO:0000259" key="13">
    <source>
        <dbReference type="Pfam" id="PF19316"/>
    </source>
</evidence>
<dbReference type="InterPro" id="IPR002591">
    <property type="entry name" value="Phosphodiest/P_Trfase"/>
</dbReference>
<evidence type="ECO:0000256" key="3">
    <source>
        <dbReference type="ARBA" id="ARBA00005315"/>
    </source>
</evidence>
<feature type="transmembrane region" description="Helical" evidence="12">
    <location>
        <begin position="7"/>
        <end position="31"/>
    </location>
</feature>
<evidence type="ECO:0000313" key="14">
    <source>
        <dbReference type="EMBL" id="KAJ5107552.1"/>
    </source>
</evidence>
<gene>
    <name evidence="14" type="ORF">N7456_004227</name>
</gene>
<dbReference type="InterPro" id="IPR017850">
    <property type="entry name" value="Alkaline_phosphatase_core_sf"/>
</dbReference>
<feature type="transmembrane region" description="Helical" evidence="12">
    <location>
        <begin position="510"/>
        <end position="529"/>
    </location>
</feature>
<name>A0A9W9KJG3_9EURO</name>
<feature type="transmembrane region" description="Helical" evidence="12">
    <location>
        <begin position="840"/>
        <end position="862"/>
    </location>
</feature>
<dbReference type="EMBL" id="JAPQKH010000003">
    <property type="protein sequence ID" value="KAJ5107552.1"/>
    <property type="molecule type" value="Genomic_DNA"/>
</dbReference>
<dbReference type="Gene3D" id="3.40.720.10">
    <property type="entry name" value="Alkaline Phosphatase, subunit A"/>
    <property type="match status" value="1"/>
</dbReference>
<proteinExistence type="inferred from homology"/>
<evidence type="ECO:0000313" key="15">
    <source>
        <dbReference type="Proteomes" id="UP001149165"/>
    </source>
</evidence>
<evidence type="ECO:0000256" key="5">
    <source>
        <dbReference type="ARBA" id="ARBA00022502"/>
    </source>
</evidence>
<keyword evidence="11" id="KW-0325">Glycoprotein</keyword>
<comment type="subcellular location">
    <subcellularLocation>
        <location evidence="1 12">Endoplasmic reticulum membrane</location>
        <topology evidence="1 12">Multi-pass membrane protein</topology>
    </subcellularLocation>
</comment>
<evidence type="ECO:0000256" key="10">
    <source>
        <dbReference type="ARBA" id="ARBA00023136"/>
    </source>
</evidence>
<evidence type="ECO:0000256" key="12">
    <source>
        <dbReference type="RuleBase" id="RU367106"/>
    </source>
</evidence>
<dbReference type="InterPro" id="IPR037674">
    <property type="entry name" value="PIG-G_N"/>
</dbReference>
<dbReference type="GO" id="GO:0006506">
    <property type="term" value="P:GPI anchor biosynthetic process"/>
    <property type="evidence" value="ECO:0007669"/>
    <property type="project" value="UniProtKB-KW"/>
</dbReference>
<organism evidence="14 15">
    <name type="scientific">Penicillium angulare</name>
    <dbReference type="NCBI Taxonomy" id="116970"/>
    <lineage>
        <taxon>Eukaryota</taxon>
        <taxon>Fungi</taxon>
        <taxon>Dikarya</taxon>
        <taxon>Ascomycota</taxon>
        <taxon>Pezizomycotina</taxon>
        <taxon>Eurotiomycetes</taxon>
        <taxon>Eurotiomycetidae</taxon>
        <taxon>Eurotiales</taxon>
        <taxon>Aspergillaceae</taxon>
        <taxon>Penicillium</taxon>
    </lineage>
</organism>
<feature type="transmembrane region" description="Helical" evidence="12">
    <location>
        <begin position="580"/>
        <end position="602"/>
    </location>
</feature>
<keyword evidence="6 12" id="KW-0808">Transferase</keyword>
<feature type="transmembrane region" description="Helical" evidence="12">
    <location>
        <begin position="421"/>
        <end position="439"/>
    </location>
</feature>
<dbReference type="InterPro" id="IPR045687">
    <property type="entry name" value="PIGG/GPI7_C"/>
</dbReference>
<feature type="transmembrane region" description="Helical" evidence="12">
    <location>
        <begin position="721"/>
        <end position="742"/>
    </location>
</feature>
<feature type="transmembrane region" description="Helical" evidence="12">
    <location>
        <begin position="451"/>
        <end position="473"/>
    </location>
</feature>
<accession>A0A9W9KJG3</accession>
<evidence type="ECO:0000256" key="8">
    <source>
        <dbReference type="ARBA" id="ARBA00022824"/>
    </source>
</evidence>
<dbReference type="SUPFAM" id="SSF53649">
    <property type="entry name" value="Alkaline phosphatase-like"/>
    <property type="match status" value="1"/>
</dbReference>
<dbReference type="PANTHER" id="PTHR23072:SF0">
    <property type="entry name" value="GPI ETHANOLAMINE PHOSPHATE TRANSFERASE 2"/>
    <property type="match status" value="1"/>
</dbReference>
<evidence type="ECO:0000256" key="9">
    <source>
        <dbReference type="ARBA" id="ARBA00022989"/>
    </source>
</evidence>
<evidence type="ECO:0000256" key="4">
    <source>
        <dbReference type="ARBA" id="ARBA00020830"/>
    </source>
</evidence>
<reference evidence="14" key="1">
    <citation type="submission" date="2022-11" db="EMBL/GenBank/DDBJ databases">
        <authorList>
            <person name="Petersen C."/>
        </authorList>
    </citation>
    <scope>NUCLEOTIDE SEQUENCE</scope>
    <source>
        <strain evidence="14">IBT 30069</strain>
    </source>
</reference>
<dbReference type="Pfam" id="PF01663">
    <property type="entry name" value="Phosphodiest"/>
    <property type="match status" value="1"/>
</dbReference>
<keyword evidence="5 12" id="KW-0337">GPI-anchor biosynthesis</keyword>
<evidence type="ECO:0000256" key="11">
    <source>
        <dbReference type="ARBA" id="ARBA00023180"/>
    </source>
</evidence>
<dbReference type="Pfam" id="PF19316">
    <property type="entry name" value="PIGO_PIGG"/>
    <property type="match status" value="1"/>
</dbReference>
<comment type="caution">
    <text evidence="14">The sequence shown here is derived from an EMBL/GenBank/DDBJ whole genome shotgun (WGS) entry which is preliminary data.</text>
</comment>
<sequence length="865" mass="94945">MAISPGWWATLLANILVLVGILTFSTGFFPYKPLLPGLATFQDTDPNVAPVFDKVIFMVVDALRSLIRAGAVLPFTAHASSPTVTMPRLKAMTTGSVPSFLDVILNIAESDTSSTLAYQDTWLAQLKARGDRLVMYGDDTWLKLFPGTFDRADGTTSFFVSDFVEVDQNVTRHVPTELAENDWSALIMHYLGLDHIGHKAGPRSPFMFSKHQEMDAVVKDVYTAMQEEPHLQSTLFVLCGDHGMNDAGNHGGSSAGETSPALLFLSPKFEALGQKLESPTEPFEEFQYYRTVEQADITPTLAGLLGLPIPINSLGVFIPEFLNVWDSGSQKMGILYRNARQLLNVIQATFPTISFDEQAASSCKSTGDSGIEGAQCAWSQIHQLSNENAPGELFPTVGPALQRFSQIAQDVMSSTASNYNVFRLGLGLFATTLAVLLVLPTVHRDCARSIYTGGFLMFLVVSYGSMMFASSYVEEEQQFWYWICSGWLFHLHAKSTSLSLFVTRPKLGYWGFRWSTMCTLGLIACHRVLRRWNQTGQKFTAEPDIARGFLPVHPPVFWGLIVLAYMDASRGLLQSMPFAGLPRLGAVILPTLAFMFKLSFVANDSPELLTGSFISRVVGAWPSTFSLVPQARLVFGGIGCYVLLAILNRNQAGGARGKISHLSLDFIAKNLPLTDGSPPLASNTLFHEALNLFLMTQSRATNIPIFLIFRIQSAILTRMKLNGIEVTITTLIMQYMTFFAFGGSNSISSVDLSSAYNGVGSYSVVMVGILTFVSNWSGPIWWVSVGHLLRPRLDVGYHSPAALLTFHIAASLASVMAACTVLRSHLFIWTVFSPKYLYSMAWATANHIAINLFGGISLSTLWKGP</sequence>
<comment type="pathway">
    <text evidence="2 12">Glycolipid biosynthesis; glycosylphosphatidylinositol-anchor biosynthesis.</text>
</comment>
<evidence type="ECO:0000256" key="7">
    <source>
        <dbReference type="ARBA" id="ARBA00022692"/>
    </source>
</evidence>
<evidence type="ECO:0000256" key="2">
    <source>
        <dbReference type="ARBA" id="ARBA00004687"/>
    </source>
</evidence>
<dbReference type="AlphaFoldDB" id="A0A9W9KJG3"/>
<feature type="domain" description="GPI ethanolamine phosphate transferase 2 C-terminal" evidence="13">
    <location>
        <begin position="416"/>
        <end position="860"/>
    </location>
</feature>
<keyword evidence="9 12" id="KW-1133">Transmembrane helix</keyword>
<comment type="function">
    <text evidence="12">Ethanolamine phosphate transferase involved in glycosylphosphatidylinositol-anchor biosynthesis. Transfers ethanolamine phosphate to the GPI second mannose.</text>
</comment>
<dbReference type="GO" id="GO:0005789">
    <property type="term" value="C:endoplasmic reticulum membrane"/>
    <property type="evidence" value="ECO:0007669"/>
    <property type="project" value="UniProtKB-SubCell"/>
</dbReference>
<dbReference type="Proteomes" id="UP001149165">
    <property type="component" value="Unassembled WGS sequence"/>
</dbReference>
<evidence type="ECO:0000256" key="6">
    <source>
        <dbReference type="ARBA" id="ARBA00022679"/>
    </source>
</evidence>
<dbReference type="InterPro" id="IPR039527">
    <property type="entry name" value="PIGG/GPI7"/>
</dbReference>
<keyword evidence="10 12" id="KW-0472">Membrane</keyword>
<feature type="transmembrane region" description="Helical" evidence="12">
    <location>
        <begin position="631"/>
        <end position="648"/>
    </location>
</feature>